<dbReference type="Gene3D" id="3.40.50.150">
    <property type="entry name" value="Vaccinia Virus protein VP39"/>
    <property type="match status" value="1"/>
</dbReference>
<organism evidence="1 2">
    <name type="scientific">Leisingera aquaemixtae</name>
    <dbReference type="NCBI Taxonomy" id="1396826"/>
    <lineage>
        <taxon>Bacteria</taxon>
        <taxon>Pseudomonadati</taxon>
        <taxon>Pseudomonadota</taxon>
        <taxon>Alphaproteobacteria</taxon>
        <taxon>Rhodobacterales</taxon>
        <taxon>Roseobacteraceae</taxon>
        <taxon>Leisingera</taxon>
    </lineage>
</organism>
<dbReference type="SUPFAM" id="SSF53335">
    <property type="entry name" value="S-adenosyl-L-methionine-dependent methyltransferases"/>
    <property type="match status" value="1"/>
</dbReference>
<dbReference type="Proteomes" id="UP000051326">
    <property type="component" value="Unassembled WGS sequence"/>
</dbReference>
<reference evidence="1 2" key="1">
    <citation type="submission" date="2015-09" db="EMBL/GenBank/DDBJ databases">
        <authorList>
            <consortium name="Swine Surveillance"/>
        </authorList>
    </citation>
    <scope>NUCLEOTIDE SEQUENCE [LARGE SCALE GENOMIC DNA]</scope>
    <source>
        <strain evidence="1 2">CECT 8399</strain>
    </source>
</reference>
<gene>
    <name evidence="1" type="ORF">PHA8399_02155</name>
</gene>
<accession>A0A0P1H9V4</accession>
<evidence type="ECO:0008006" key="3">
    <source>
        <dbReference type="Google" id="ProtNLM"/>
    </source>
</evidence>
<dbReference type="PANTHER" id="PTHR20974">
    <property type="entry name" value="UPF0585 PROTEIN CG18661"/>
    <property type="match status" value="1"/>
</dbReference>
<dbReference type="InterPro" id="IPR029063">
    <property type="entry name" value="SAM-dependent_MTases_sf"/>
</dbReference>
<name>A0A0P1H9V4_9RHOB</name>
<dbReference type="Pfam" id="PF06080">
    <property type="entry name" value="DUF938"/>
    <property type="match status" value="1"/>
</dbReference>
<dbReference type="PANTHER" id="PTHR20974:SF0">
    <property type="entry name" value="UPF0585 PROTEIN CG18661"/>
    <property type="match status" value="1"/>
</dbReference>
<dbReference type="STRING" id="1396826.PHA8399_02155"/>
<evidence type="ECO:0000313" key="1">
    <source>
        <dbReference type="EMBL" id="CUI00029.1"/>
    </source>
</evidence>
<dbReference type="AlphaFoldDB" id="A0A0P1H9V4"/>
<evidence type="ECO:0000313" key="2">
    <source>
        <dbReference type="Proteomes" id="UP000051326"/>
    </source>
</evidence>
<proteinExistence type="predicted"/>
<dbReference type="EMBL" id="CYSR01000021">
    <property type="protein sequence ID" value="CUI00029.1"/>
    <property type="molecule type" value="Genomic_DNA"/>
</dbReference>
<sequence>MPVRPVPGSASVAAPDDGKLFAPAAARNSGVLCDLLAEVAPAEGRALELASGTGQHAAAYAARLPGLMWQPSEVEDVRLASIRTYAEESGLKNILPPVQLDATAPGWGAAHPGQDLIVLVNLLHLISEGEARTLIREAAAALAPGGRLVIYGPFLRGGELTSDGDRAFHAALSAHDPEMGYKDDFDVIDWLHGAGLELLQAVEMPANNLALVAEKPAI</sequence>
<dbReference type="RefSeq" id="WP_058286127.1">
    <property type="nucleotide sequence ID" value="NZ_CYSR01000021.1"/>
</dbReference>
<protein>
    <recommendedName>
        <fullName evidence="3">Methyltransferase domain protein</fullName>
    </recommendedName>
</protein>
<dbReference type="InterPro" id="IPR010342">
    <property type="entry name" value="DUF938"/>
</dbReference>